<proteinExistence type="predicted"/>
<evidence type="ECO:0000313" key="3">
    <source>
        <dbReference type="Proteomes" id="UP000091820"/>
    </source>
</evidence>
<keyword evidence="3" id="KW-1185">Reference proteome</keyword>
<dbReference type="VEuPathDB" id="VectorBase:GBRI013296"/>
<accession>A0A1A9WBG7</accession>
<dbReference type="EnsemblMetazoa" id="GBRI013296-RA">
    <property type="protein sequence ID" value="GBRI013296-PA"/>
    <property type="gene ID" value="GBRI013296"/>
</dbReference>
<keyword evidence="1" id="KW-0472">Membrane</keyword>
<evidence type="ECO:0000256" key="1">
    <source>
        <dbReference type="SAM" id="Phobius"/>
    </source>
</evidence>
<name>A0A1A9WBG7_9MUSC</name>
<keyword evidence="1" id="KW-0812">Transmembrane</keyword>
<reference evidence="2" key="2">
    <citation type="submission" date="2020-05" db="UniProtKB">
        <authorList>
            <consortium name="EnsemblMetazoa"/>
        </authorList>
    </citation>
    <scope>IDENTIFICATION</scope>
    <source>
        <strain evidence="2">IAEA</strain>
    </source>
</reference>
<organism evidence="2 3">
    <name type="scientific">Glossina brevipalpis</name>
    <dbReference type="NCBI Taxonomy" id="37001"/>
    <lineage>
        <taxon>Eukaryota</taxon>
        <taxon>Metazoa</taxon>
        <taxon>Ecdysozoa</taxon>
        <taxon>Arthropoda</taxon>
        <taxon>Hexapoda</taxon>
        <taxon>Insecta</taxon>
        <taxon>Pterygota</taxon>
        <taxon>Neoptera</taxon>
        <taxon>Endopterygota</taxon>
        <taxon>Diptera</taxon>
        <taxon>Brachycera</taxon>
        <taxon>Muscomorpha</taxon>
        <taxon>Hippoboscoidea</taxon>
        <taxon>Glossinidae</taxon>
        <taxon>Glossina</taxon>
    </lineage>
</organism>
<keyword evidence="1" id="KW-1133">Transmembrane helix</keyword>
<dbReference type="AlphaFoldDB" id="A0A1A9WBG7"/>
<reference evidence="3" key="1">
    <citation type="submission" date="2014-03" db="EMBL/GenBank/DDBJ databases">
        <authorList>
            <person name="Aksoy S."/>
            <person name="Warren W."/>
            <person name="Wilson R.K."/>
        </authorList>
    </citation>
    <scope>NUCLEOTIDE SEQUENCE [LARGE SCALE GENOMIC DNA]</scope>
    <source>
        <strain evidence="3">IAEA</strain>
    </source>
</reference>
<protein>
    <submittedName>
        <fullName evidence="2">Uncharacterized protein</fullName>
    </submittedName>
</protein>
<sequence>MLTNIVNNRSQLALLGTRYAHIYVNLCCVFTVISCLTIHIHVPHHLYERHNLFNNPNHHHHRHHCHNNNHYCHHHHHLRHDGCQGLGTLEASIRLLQISKREERLSSPALFSSIVTICIASNAGAETFK</sequence>
<feature type="transmembrane region" description="Helical" evidence="1">
    <location>
        <begin position="20"/>
        <end position="42"/>
    </location>
</feature>
<evidence type="ECO:0000313" key="2">
    <source>
        <dbReference type="EnsemblMetazoa" id="GBRI013296-PA"/>
    </source>
</evidence>
<dbReference type="Proteomes" id="UP000091820">
    <property type="component" value="Unassembled WGS sequence"/>
</dbReference>